<dbReference type="SMART" id="SM00450">
    <property type="entry name" value="RHOD"/>
    <property type="match status" value="1"/>
</dbReference>
<dbReference type="WBParaSite" id="MCU_001735-RB">
    <property type="protein sequence ID" value="MCU_001735-RB"/>
    <property type="gene ID" value="MCU_001735"/>
</dbReference>
<proteinExistence type="predicted"/>
<dbReference type="Pfam" id="PF00581">
    <property type="entry name" value="Rhodanese"/>
    <property type="match status" value="1"/>
</dbReference>
<dbReference type="Gene3D" id="3.40.250.10">
    <property type="entry name" value="Rhodanese-like domain"/>
    <property type="match status" value="2"/>
</dbReference>
<name>A0A5K3EPH2_MESCO</name>
<dbReference type="GO" id="GO:0005739">
    <property type="term" value="C:mitochondrion"/>
    <property type="evidence" value="ECO:0007669"/>
    <property type="project" value="TreeGrafter"/>
</dbReference>
<reference evidence="2" key="1">
    <citation type="submission" date="2019-11" db="UniProtKB">
        <authorList>
            <consortium name="WormBaseParasite"/>
        </authorList>
    </citation>
    <scope>IDENTIFICATION</scope>
</reference>
<dbReference type="InterPro" id="IPR036873">
    <property type="entry name" value="Rhodanese-like_dom_sf"/>
</dbReference>
<accession>A0A5K3EPH2</accession>
<dbReference type="GO" id="GO:0004864">
    <property type="term" value="F:protein phosphatase inhibitor activity"/>
    <property type="evidence" value="ECO:0007669"/>
    <property type="project" value="TreeGrafter"/>
</dbReference>
<dbReference type="InterPro" id="IPR001763">
    <property type="entry name" value="Rhodanese-like_dom"/>
</dbReference>
<evidence type="ECO:0000313" key="2">
    <source>
        <dbReference type="WBParaSite" id="MCU_001735-RB"/>
    </source>
</evidence>
<dbReference type="SUPFAM" id="SSF52799">
    <property type="entry name" value="(Phosphotyrosine protein) phosphatases II"/>
    <property type="match status" value="1"/>
</dbReference>
<dbReference type="Gene3D" id="3.90.190.10">
    <property type="entry name" value="Protein tyrosine phosphatase superfamily"/>
    <property type="match status" value="1"/>
</dbReference>
<sequence length="297" mass="34691">MNETIDVTTLYNLLNQGTSSPYAFDFTNVLLLDVREREEYEYSHIRRAVHSKKKENGDLLLPFGSNPEVRWNVCIYDQDSYQANNCNRMSDMISYLMKNHSFSLVRILSGGFRKFSKSYPFMCTSRILYLPRDLEVLEYYPFEVIHDFLYLALPLHSIPQVVIDNLRITAMVYCYPKPSGSINLPEPRETLYLEVDPARPASIQKPIDEACRFISSQRKLGGRVVIVNNQYNRTGSTLTMAYLIAEEGKTLKEAWRTLRRTYLSLRPRWEYLDQLALLEKKARNLPEEQPIKDSDFL</sequence>
<dbReference type="PANTHER" id="PTHR46659">
    <property type="entry name" value="SERINE/THREONINE/TYROSINE-INTERACTING-LIKE PROTEIN 1"/>
    <property type="match status" value="1"/>
</dbReference>
<dbReference type="GO" id="GO:2001244">
    <property type="term" value="P:positive regulation of intrinsic apoptotic signaling pathway"/>
    <property type="evidence" value="ECO:0007669"/>
    <property type="project" value="TreeGrafter"/>
</dbReference>
<dbReference type="InterPro" id="IPR029021">
    <property type="entry name" value="Prot-tyrosine_phosphatase-like"/>
</dbReference>
<evidence type="ECO:0000259" key="1">
    <source>
        <dbReference type="PROSITE" id="PS50206"/>
    </source>
</evidence>
<dbReference type="PROSITE" id="PS50206">
    <property type="entry name" value="RHODANESE_3"/>
    <property type="match status" value="1"/>
</dbReference>
<feature type="domain" description="Rhodanese" evidence="1">
    <location>
        <begin position="25"/>
        <end position="124"/>
    </location>
</feature>
<dbReference type="InterPro" id="IPR053272">
    <property type="entry name" value="STY_interacting-like"/>
</dbReference>
<dbReference type="SUPFAM" id="SSF52821">
    <property type="entry name" value="Rhodanese/Cell cycle control phosphatase"/>
    <property type="match status" value="1"/>
</dbReference>
<protein>
    <submittedName>
        <fullName evidence="2">Rhodanese domain-containing protein</fullName>
    </submittedName>
</protein>
<organism evidence="2">
    <name type="scientific">Mesocestoides corti</name>
    <name type="common">Flatworm</name>
    <dbReference type="NCBI Taxonomy" id="53468"/>
    <lineage>
        <taxon>Eukaryota</taxon>
        <taxon>Metazoa</taxon>
        <taxon>Spiralia</taxon>
        <taxon>Lophotrochozoa</taxon>
        <taxon>Platyhelminthes</taxon>
        <taxon>Cestoda</taxon>
        <taxon>Eucestoda</taxon>
        <taxon>Cyclophyllidea</taxon>
        <taxon>Mesocestoididae</taxon>
        <taxon>Mesocestoides</taxon>
    </lineage>
</organism>
<dbReference type="PANTHER" id="PTHR46659:SF1">
    <property type="entry name" value="SERINE_THREONINE_TYROSINE-INTERACTING-LIKE PROTEIN 1"/>
    <property type="match status" value="1"/>
</dbReference>
<dbReference type="GO" id="GO:0019903">
    <property type="term" value="F:protein phosphatase binding"/>
    <property type="evidence" value="ECO:0007669"/>
    <property type="project" value="TreeGrafter"/>
</dbReference>
<dbReference type="GO" id="GO:0001691">
    <property type="term" value="F:pseudophosphatase activity"/>
    <property type="evidence" value="ECO:0007669"/>
    <property type="project" value="TreeGrafter"/>
</dbReference>
<dbReference type="AlphaFoldDB" id="A0A5K3EPH2"/>
<dbReference type="GO" id="GO:0062030">
    <property type="term" value="P:negative regulation of stress granule assembly"/>
    <property type="evidence" value="ECO:0007669"/>
    <property type="project" value="TreeGrafter"/>
</dbReference>